<dbReference type="SMART" id="SM00387">
    <property type="entry name" value="HATPase_c"/>
    <property type="match status" value="1"/>
</dbReference>
<organism evidence="10 11">
    <name type="scientific">Neptunitalea chrysea</name>
    <dbReference type="NCBI Taxonomy" id="1647581"/>
    <lineage>
        <taxon>Bacteria</taxon>
        <taxon>Pseudomonadati</taxon>
        <taxon>Bacteroidota</taxon>
        <taxon>Flavobacteriia</taxon>
        <taxon>Flavobacteriales</taxon>
        <taxon>Flavobacteriaceae</taxon>
        <taxon>Neptunitalea</taxon>
    </lineage>
</organism>
<dbReference type="SMART" id="SM00388">
    <property type="entry name" value="HisKA"/>
    <property type="match status" value="1"/>
</dbReference>
<dbReference type="SUPFAM" id="SSF47384">
    <property type="entry name" value="Homodimeric domain of signal transducing histidine kinase"/>
    <property type="match status" value="1"/>
</dbReference>
<feature type="domain" description="Response regulatory" evidence="9">
    <location>
        <begin position="571"/>
        <end position="684"/>
    </location>
</feature>
<dbReference type="InterPro" id="IPR036641">
    <property type="entry name" value="HPT_dom_sf"/>
</dbReference>
<evidence type="ECO:0000256" key="1">
    <source>
        <dbReference type="ARBA" id="ARBA00000085"/>
    </source>
</evidence>
<proteinExistence type="predicted"/>
<dbReference type="Gene3D" id="1.20.120.160">
    <property type="entry name" value="HPT domain"/>
    <property type="match status" value="1"/>
</dbReference>
<dbReference type="Pfam" id="PF00072">
    <property type="entry name" value="Response_reg"/>
    <property type="match status" value="1"/>
</dbReference>
<dbReference type="Pfam" id="PF00512">
    <property type="entry name" value="HisKA"/>
    <property type="match status" value="1"/>
</dbReference>
<dbReference type="InterPro" id="IPR005467">
    <property type="entry name" value="His_kinase_dom"/>
</dbReference>
<dbReference type="Pfam" id="PF02518">
    <property type="entry name" value="HATPase_c"/>
    <property type="match status" value="1"/>
</dbReference>
<protein>
    <recommendedName>
        <fullName evidence="2">histidine kinase</fullName>
        <ecNumber evidence="2">2.7.13.3</ecNumber>
    </recommendedName>
</protein>
<dbReference type="CDD" id="cd00082">
    <property type="entry name" value="HisKA"/>
    <property type="match status" value="1"/>
</dbReference>
<dbReference type="PROSITE" id="PS50109">
    <property type="entry name" value="HIS_KIN"/>
    <property type="match status" value="1"/>
</dbReference>
<evidence type="ECO:0000259" key="9">
    <source>
        <dbReference type="PROSITE" id="PS50110"/>
    </source>
</evidence>
<feature type="modified residue" description="4-aspartylphosphate" evidence="6">
    <location>
        <position position="620"/>
    </location>
</feature>
<keyword evidence="7" id="KW-1133">Transmembrane helix</keyword>
<feature type="transmembrane region" description="Helical" evidence="7">
    <location>
        <begin position="276"/>
        <end position="297"/>
    </location>
</feature>
<keyword evidence="4" id="KW-0808">Transferase</keyword>
<dbReference type="Gene3D" id="1.10.287.130">
    <property type="match status" value="1"/>
</dbReference>
<dbReference type="GO" id="GO:0000155">
    <property type="term" value="F:phosphorelay sensor kinase activity"/>
    <property type="evidence" value="ECO:0007669"/>
    <property type="project" value="InterPro"/>
</dbReference>
<sequence length="821" mass="92542">MMNTSKRKITFKVFISYAAISILAVIAGKTILGEIKKLTEIKSEQTQDTAKILQIGNILTLMYEGETMGRVAIQSEDQESLEEYLKKNETLHNEIILLKNKVATPNQKSLLDSVSALVDVKISNIRDLRKIRNDDSAETGILDAIQILSNLENYMGRLTIENFVANPDELDKQTRENLKEYLKILSKYTPTEAPSKEDRYEMDSIILTSKSLLKKIHLNTASQKRILKKKENELMENDLAVSKQLKSMLTQLELDVLKTAKEVNASRNAVLEKSRYTLTGAAFIGVLLIIIFSIVILNDFWKAQHLREKLERANQYSNSLLKSRDHLISMVSHDLKTPLNTIIGYTELISKSIDSPKENHYLDHIKNASRFVSQLVDELLDYSKLEAGKVQIEKVPFQLVELVEETALSIQSIYPKKEIDLFFEIANNCNKTFVGDSYRIKQILYNLIGNAYKFTENGSITIGMELSETGNNLTIYVADTGIGIADEKQQLIFEEFQQAEDNTVKKFGGSGLGLHISKKLALLMDGDLNVKSKLLEGSTFTLTIPATFTTLAVPLVNANENAEVEKLPSLRALVIDDDETLLQLSEELLTGSGILVETFTNGKIVLENISKLTFDFIITDIQLPEMNGFHFVEMLHQKGINKPIIAVTGRKDMPENFYTENGFTAVLFKPYKSEDLLHVICSLFSDSAVIPKKNVDSTVPTNTTSTVSETNFNLKSIAGFVGNDDEALAAVIKLYVKDTTHNIEKLNIYYTNKNYKGISDLSHRMLTMLKQFQIVKETEILLQLEKAAHLDDNTITALMNEFNKHINITLQQLKAYYESKP</sequence>
<dbReference type="CDD" id="cd16922">
    <property type="entry name" value="HATPase_EvgS-ArcB-TorS-like"/>
    <property type="match status" value="1"/>
</dbReference>
<dbReference type="CDD" id="cd00156">
    <property type="entry name" value="REC"/>
    <property type="match status" value="1"/>
</dbReference>
<dbReference type="EMBL" id="BRVP01000010">
    <property type="protein sequence ID" value="GLB52648.1"/>
    <property type="molecule type" value="Genomic_DNA"/>
</dbReference>
<dbReference type="Gene3D" id="3.40.50.2300">
    <property type="match status" value="1"/>
</dbReference>
<dbReference type="SUPFAM" id="SSF47226">
    <property type="entry name" value="Histidine-containing phosphotransfer domain, HPT domain"/>
    <property type="match status" value="1"/>
</dbReference>
<dbReference type="InterPro" id="IPR003594">
    <property type="entry name" value="HATPase_dom"/>
</dbReference>
<dbReference type="InterPro" id="IPR036890">
    <property type="entry name" value="HATPase_C_sf"/>
</dbReference>
<dbReference type="InterPro" id="IPR004358">
    <property type="entry name" value="Sig_transdc_His_kin-like_C"/>
</dbReference>
<comment type="caution">
    <text evidence="10">The sequence shown here is derived from an EMBL/GenBank/DDBJ whole genome shotgun (WGS) entry which is preliminary data.</text>
</comment>
<evidence type="ECO:0000256" key="6">
    <source>
        <dbReference type="PROSITE-ProRule" id="PRU00169"/>
    </source>
</evidence>
<evidence type="ECO:0000256" key="7">
    <source>
        <dbReference type="SAM" id="Phobius"/>
    </source>
</evidence>
<evidence type="ECO:0000256" key="3">
    <source>
        <dbReference type="ARBA" id="ARBA00022553"/>
    </source>
</evidence>
<accession>A0A9W6B894</accession>
<keyword evidence="7" id="KW-0812">Transmembrane</keyword>
<keyword evidence="3 6" id="KW-0597">Phosphoprotein</keyword>
<dbReference type="SMART" id="SM00448">
    <property type="entry name" value="REC"/>
    <property type="match status" value="1"/>
</dbReference>
<dbReference type="InterPro" id="IPR036097">
    <property type="entry name" value="HisK_dim/P_sf"/>
</dbReference>
<dbReference type="Proteomes" id="UP001143545">
    <property type="component" value="Unassembled WGS sequence"/>
</dbReference>
<keyword evidence="11" id="KW-1185">Reference proteome</keyword>
<dbReference type="PROSITE" id="PS50110">
    <property type="entry name" value="RESPONSE_REGULATORY"/>
    <property type="match status" value="1"/>
</dbReference>
<dbReference type="RefSeq" id="WP_281754066.1">
    <property type="nucleotide sequence ID" value="NZ_BRVP01000010.1"/>
</dbReference>
<dbReference type="PANTHER" id="PTHR43047">
    <property type="entry name" value="TWO-COMPONENT HISTIDINE PROTEIN KINASE"/>
    <property type="match status" value="1"/>
</dbReference>
<evidence type="ECO:0000313" key="11">
    <source>
        <dbReference type="Proteomes" id="UP001143545"/>
    </source>
</evidence>
<dbReference type="EC" id="2.7.13.3" evidence="2"/>
<dbReference type="SUPFAM" id="SSF52172">
    <property type="entry name" value="CheY-like"/>
    <property type="match status" value="1"/>
</dbReference>
<evidence type="ECO:0000259" key="8">
    <source>
        <dbReference type="PROSITE" id="PS50109"/>
    </source>
</evidence>
<evidence type="ECO:0000313" key="10">
    <source>
        <dbReference type="EMBL" id="GLB52648.1"/>
    </source>
</evidence>
<dbReference type="InterPro" id="IPR011006">
    <property type="entry name" value="CheY-like_superfamily"/>
</dbReference>
<feature type="domain" description="Histidine kinase" evidence="8">
    <location>
        <begin position="330"/>
        <end position="548"/>
    </location>
</feature>
<keyword evidence="7" id="KW-0472">Membrane</keyword>
<evidence type="ECO:0000256" key="5">
    <source>
        <dbReference type="ARBA" id="ARBA00022777"/>
    </source>
</evidence>
<keyword evidence="5 10" id="KW-0418">Kinase</keyword>
<dbReference type="Gene3D" id="3.30.565.10">
    <property type="entry name" value="Histidine kinase-like ATPase, C-terminal domain"/>
    <property type="match status" value="1"/>
</dbReference>
<evidence type="ECO:0000256" key="2">
    <source>
        <dbReference type="ARBA" id="ARBA00012438"/>
    </source>
</evidence>
<evidence type="ECO:0000256" key="4">
    <source>
        <dbReference type="ARBA" id="ARBA00022679"/>
    </source>
</evidence>
<name>A0A9W6B894_9FLAO</name>
<dbReference type="InterPro" id="IPR001789">
    <property type="entry name" value="Sig_transdc_resp-reg_receiver"/>
</dbReference>
<reference evidence="10" key="1">
    <citation type="submission" date="2022-07" db="EMBL/GenBank/DDBJ databases">
        <title>Taxonomy of Novel Oxalotrophic and Methylotrophic Bacteria.</title>
        <authorList>
            <person name="Sahin N."/>
            <person name="Tani A."/>
        </authorList>
    </citation>
    <scope>NUCLEOTIDE SEQUENCE</scope>
    <source>
        <strain evidence="10">AM327</strain>
    </source>
</reference>
<gene>
    <name evidence="10" type="ORF">NBRC110019_16880</name>
</gene>
<dbReference type="InterPro" id="IPR003661">
    <property type="entry name" value="HisK_dim/P_dom"/>
</dbReference>
<dbReference type="FunFam" id="3.30.565.10:FF:000010">
    <property type="entry name" value="Sensor histidine kinase RcsC"/>
    <property type="match status" value="1"/>
</dbReference>
<comment type="catalytic activity">
    <reaction evidence="1">
        <text>ATP + protein L-histidine = ADP + protein N-phospho-L-histidine.</text>
        <dbReference type="EC" id="2.7.13.3"/>
    </reaction>
</comment>
<dbReference type="SUPFAM" id="SSF55874">
    <property type="entry name" value="ATPase domain of HSP90 chaperone/DNA topoisomerase II/histidine kinase"/>
    <property type="match status" value="1"/>
</dbReference>
<dbReference type="PRINTS" id="PR00344">
    <property type="entry name" value="BCTRLSENSOR"/>
</dbReference>
<dbReference type="AlphaFoldDB" id="A0A9W6B894"/>